<reference evidence="1" key="1">
    <citation type="journal article" date="2022" name="Phytopathology">
        <title>Whole genome sequencing-based tracing of a 2022 introduction and outbreak of Xanthomonas hortorum pv. pelargonii.</title>
        <authorList>
            <person name="Iruegas Bocardo F."/>
            <person name="Weisberg A.J."/>
            <person name="Riutta E.R."/>
            <person name="Kilday K.B."/>
            <person name="Bonkowski J.C."/>
            <person name="Creswell T.C."/>
            <person name="Daughtrey M."/>
            <person name="Rane K.K."/>
            <person name="Grunwald N.J."/>
            <person name="Chang J.H."/>
            <person name="Putnam M."/>
        </authorList>
    </citation>
    <scope>NUCLEOTIDE SEQUENCE</scope>
    <source>
        <strain evidence="1">22-338</strain>
    </source>
</reference>
<evidence type="ECO:0000313" key="1">
    <source>
        <dbReference type="EMBL" id="MDC8639434.1"/>
    </source>
</evidence>
<comment type="caution">
    <text evidence="1">The sequence shown here is derived from an EMBL/GenBank/DDBJ whole genome shotgun (WGS) entry which is preliminary data.</text>
</comment>
<organism evidence="1 2">
    <name type="scientific">Xanthomonas hortorum pv. hederae</name>
    <dbReference type="NCBI Taxonomy" id="453603"/>
    <lineage>
        <taxon>Bacteria</taxon>
        <taxon>Pseudomonadati</taxon>
        <taxon>Pseudomonadota</taxon>
        <taxon>Gammaproteobacteria</taxon>
        <taxon>Lysobacterales</taxon>
        <taxon>Lysobacteraceae</taxon>
        <taxon>Xanthomonas</taxon>
    </lineage>
</organism>
<gene>
    <name evidence="1" type="ORF">NY667_16885</name>
</gene>
<dbReference type="RefSeq" id="WP_273664339.1">
    <property type="nucleotide sequence ID" value="NZ_CP168182.1"/>
</dbReference>
<dbReference type="AlphaFoldDB" id="A0A9X4BTV9"/>
<dbReference type="EMBL" id="JANWTP010000064">
    <property type="protein sequence ID" value="MDC8639434.1"/>
    <property type="molecule type" value="Genomic_DNA"/>
</dbReference>
<evidence type="ECO:0000313" key="2">
    <source>
        <dbReference type="Proteomes" id="UP001140230"/>
    </source>
</evidence>
<accession>A0A9X4BTV9</accession>
<sequence>MNSGLFHLTSKVPLTGTYDSWARRPGFAGKERVVRARALMWAVFVFEKQRTVKAQYRGDTDKQKQAFPASVEIEDPCALGNKLITPRGPRVRATELYAPGSETVFYHRLWEVLDPRSDLRACYEIHRYLVEATNEITRGGPLGLMRSPGAAPTLDAIAVLCARLRLAKHYGEHVPALEIGCDIVRVLCFLSLSKDFACSMGALTEVVVRSLLAGLSHDDVRLKSDPESYIAIFEVLSAMRVKVASATGRYPGSPAPQHTWDTYVGLFGWMVDLFCTPDKEGQGIICEVVQETLWRPGSPSLSHKLSPFASV</sequence>
<reference evidence="1" key="2">
    <citation type="submission" date="2022-08" db="EMBL/GenBank/DDBJ databases">
        <authorList>
            <person name="Iruegas-Bocardo F."/>
            <person name="Weisberg A.J."/>
            <person name="Riutta E.R."/>
            <person name="Kilday K."/>
            <person name="Bonkowski J.C."/>
            <person name="Creswell T."/>
            <person name="Daughtrey M.L."/>
            <person name="Rane K."/>
            <person name="Grunwald N.J."/>
            <person name="Chang J.H."/>
            <person name="Putnam M.L."/>
        </authorList>
    </citation>
    <scope>NUCLEOTIDE SEQUENCE</scope>
    <source>
        <strain evidence="1">22-338</strain>
    </source>
</reference>
<protein>
    <submittedName>
        <fullName evidence="1">Uncharacterized protein</fullName>
    </submittedName>
</protein>
<dbReference type="Proteomes" id="UP001140230">
    <property type="component" value="Unassembled WGS sequence"/>
</dbReference>
<proteinExistence type="predicted"/>
<name>A0A9X4BTV9_9XANT</name>